<organism evidence="3 4">
    <name type="scientific">Enteroscipio rubneri</name>
    <dbReference type="NCBI Taxonomy" id="2070686"/>
    <lineage>
        <taxon>Bacteria</taxon>
        <taxon>Bacillati</taxon>
        <taxon>Actinomycetota</taxon>
        <taxon>Coriobacteriia</taxon>
        <taxon>Eggerthellales</taxon>
        <taxon>Eggerthellaceae</taxon>
        <taxon>Enteroscipio</taxon>
    </lineage>
</organism>
<feature type="domain" description="IstB-like ATP-binding" evidence="2">
    <location>
        <begin position="121"/>
        <end position="254"/>
    </location>
</feature>
<protein>
    <submittedName>
        <fullName evidence="3">ATP-binding protein</fullName>
    </submittedName>
</protein>
<dbReference type="EMBL" id="PPEK01000008">
    <property type="protein sequence ID" value="PNV67446.1"/>
    <property type="molecule type" value="Genomic_DNA"/>
</dbReference>
<dbReference type="PANTHER" id="PTHR30050">
    <property type="entry name" value="CHROMOSOMAL REPLICATION INITIATOR PROTEIN DNAA"/>
    <property type="match status" value="1"/>
</dbReference>
<evidence type="ECO:0000313" key="4">
    <source>
        <dbReference type="Proteomes" id="UP000236197"/>
    </source>
</evidence>
<dbReference type="GO" id="GO:0005524">
    <property type="term" value="F:ATP binding"/>
    <property type="evidence" value="ECO:0007669"/>
    <property type="project" value="UniProtKB-KW"/>
</dbReference>
<dbReference type="Proteomes" id="UP000236197">
    <property type="component" value="Unassembled WGS sequence"/>
</dbReference>
<dbReference type="AlphaFoldDB" id="A0A2K2UAV3"/>
<dbReference type="GO" id="GO:0006260">
    <property type="term" value="P:DNA replication"/>
    <property type="evidence" value="ECO:0007669"/>
    <property type="project" value="TreeGrafter"/>
</dbReference>
<dbReference type="CDD" id="cd00009">
    <property type="entry name" value="AAA"/>
    <property type="match status" value="1"/>
</dbReference>
<dbReference type="InterPro" id="IPR027417">
    <property type="entry name" value="P-loop_NTPase"/>
</dbReference>
<dbReference type="Pfam" id="PF01695">
    <property type="entry name" value="IstB_IS21"/>
    <property type="match status" value="1"/>
</dbReference>
<sequence length="277" mass="30518">MASTDTASEPSRFTEAQLAEMGMEYPPPPEVRCLHCGRRKAPFALLIAGKVVWISGGCGCDQERAAKEEEEARRAAEKDRRYTEKLRAVGIPPRYQNAVIDSNEAAMFLADFDSRPGSGLYIQGTCGSGKTSLACALARRLFDAKKRVLVTTAIDMLGEIQRTFDDSSPTLDVVRRYVECDLLVIDDMGKESAGDWAVRTLFQILNARYGEMRSTIVTSEYDPPNLGRRMSRQGFGDPATAILSRLKETCTRIERPDVDFRSLPGGYPGGRATSGTE</sequence>
<keyword evidence="3" id="KW-0067">ATP-binding</keyword>
<name>A0A2K2UAV3_9ACTN</name>
<evidence type="ECO:0000256" key="1">
    <source>
        <dbReference type="SAM" id="MobiDB-lite"/>
    </source>
</evidence>
<reference evidence="4" key="1">
    <citation type="submission" date="2018-01" db="EMBL/GenBank/DDBJ databases">
        <title>Rubneribacter badeniensis gen. nov., sp. nov., and Colonibacter rubneri, gen. nov., sp. nov., WGS of new members of the Eggerthellaceae.</title>
        <authorList>
            <person name="Danylec N."/>
            <person name="Stoll D.A."/>
            <person name="Doetsch A."/>
            <person name="Kulling S.E."/>
            <person name="Huch M."/>
        </authorList>
    </citation>
    <scope>NUCLEOTIDE SEQUENCE [LARGE SCALE GENOMIC DNA]</scope>
    <source>
        <strain evidence="4">ResAG-96</strain>
    </source>
</reference>
<feature type="region of interest" description="Disordered" evidence="1">
    <location>
        <begin position="258"/>
        <end position="277"/>
    </location>
</feature>
<keyword evidence="4" id="KW-1185">Reference proteome</keyword>
<dbReference type="Gene3D" id="3.40.50.300">
    <property type="entry name" value="P-loop containing nucleotide triphosphate hydrolases"/>
    <property type="match status" value="1"/>
</dbReference>
<dbReference type="PANTHER" id="PTHR30050:SF4">
    <property type="entry name" value="ATP-BINDING PROTEIN RV3427C IN INSERTION SEQUENCE-RELATED"/>
    <property type="match status" value="1"/>
</dbReference>
<evidence type="ECO:0000313" key="3">
    <source>
        <dbReference type="EMBL" id="PNV67446.1"/>
    </source>
</evidence>
<proteinExistence type="predicted"/>
<accession>A0A2K2UAV3</accession>
<comment type="caution">
    <text evidence="3">The sequence shown here is derived from an EMBL/GenBank/DDBJ whole genome shotgun (WGS) entry which is preliminary data.</text>
</comment>
<dbReference type="InterPro" id="IPR002611">
    <property type="entry name" value="IstB_ATP-bd"/>
</dbReference>
<evidence type="ECO:0000259" key="2">
    <source>
        <dbReference type="Pfam" id="PF01695"/>
    </source>
</evidence>
<gene>
    <name evidence="3" type="ORF">C2L71_07495</name>
</gene>
<keyword evidence="3" id="KW-0547">Nucleotide-binding</keyword>
<dbReference type="SUPFAM" id="SSF52540">
    <property type="entry name" value="P-loop containing nucleoside triphosphate hydrolases"/>
    <property type="match status" value="1"/>
</dbReference>